<dbReference type="Gene3D" id="1.20.120.740">
    <property type="entry name" value="YgfB uncharacterised protein family UPF0149, PF03695"/>
    <property type="match status" value="1"/>
</dbReference>
<reference evidence="2 3" key="1">
    <citation type="journal article" date="2018" name="Nat. Biotechnol.">
        <title>A standardized bacterial taxonomy based on genome phylogeny substantially revises the tree of life.</title>
        <authorList>
            <person name="Parks D.H."/>
            <person name="Chuvochina M."/>
            <person name="Waite D.W."/>
            <person name="Rinke C."/>
            <person name="Skarshewski A."/>
            <person name="Chaumeil P.A."/>
            <person name="Hugenholtz P."/>
        </authorList>
    </citation>
    <scope>NUCLEOTIDE SEQUENCE [LARGE SCALE GENOMIC DNA]</scope>
    <source>
        <strain evidence="2">UBA9158</strain>
    </source>
</reference>
<comment type="similarity">
    <text evidence="1">Belongs to the UPF0149 family.</text>
</comment>
<dbReference type="AlphaFoldDB" id="A0A3C1KQW9"/>
<name>A0A3C1KQW9_9GAMM</name>
<evidence type="ECO:0008006" key="4">
    <source>
        <dbReference type="Google" id="ProtNLM"/>
    </source>
</evidence>
<gene>
    <name evidence="2" type="ORF">DCP75_14415</name>
</gene>
<evidence type="ECO:0000313" key="3">
    <source>
        <dbReference type="Proteomes" id="UP000259273"/>
    </source>
</evidence>
<sequence>MFDRLPGDTGLFDFDDVADQLLEQGVSLSPAEVHGCLVGLLAAGHDPEPGAGLNALNQALDLDLHGALADEVMQLYAHCNAALVDDVFDFSPLLPDESHELAVRTASLADWCRGFLTGFARTVAASGTGGETLPGDSTEILRDFAAMAQASADEHDEDDDEAEEAYFALVEYLRVAAVNVFLDTRGRQDDRERSLKGKPDALH</sequence>
<dbReference type="InterPro" id="IPR011978">
    <property type="entry name" value="YgfB-like"/>
</dbReference>
<evidence type="ECO:0000313" key="2">
    <source>
        <dbReference type="EMBL" id="HAN28888.1"/>
    </source>
</evidence>
<dbReference type="RefSeq" id="WP_123032959.1">
    <property type="nucleotide sequence ID" value="NZ_JBLIAR010000004.1"/>
</dbReference>
<comment type="caution">
    <text evidence="2">The sequence shown here is derived from an EMBL/GenBank/DDBJ whole genome shotgun (WGS) entry which is preliminary data.</text>
</comment>
<dbReference type="EMBL" id="DMND01000193">
    <property type="protein sequence ID" value="HAN28888.1"/>
    <property type="molecule type" value="Genomic_DNA"/>
</dbReference>
<dbReference type="PANTHER" id="PTHR37528">
    <property type="entry name" value="UPF0149 PROTEIN YGFB"/>
    <property type="match status" value="1"/>
</dbReference>
<dbReference type="Proteomes" id="UP000259273">
    <property type="component" value="Unassembled WGS sequence"/>
</dbReference>
<dbReference type="InterPro" id="IPR036255">
    <property type="entry name" value="YgfB-like_sf"/>
</dbReference>
<dbReference type="GO" id="GO:0005829">
    <property type="term" value="C:cytosol"/>
    <property type="evidence" value="ECO:0007669"/>
    <property type="project" value="TreeGrafter"/>
</dbReference>
<dbReference type="Pfam" id="PF03695">
    <property type="entry name" value="UPF0149"/>
    <property type="match status" value="1"/>
</dbReference>
<proteinExistence type="inferred from homology"/>
<organism evidence="2 3">
    <name type="scientific">Haliea salexigens</name>
    <dbReference type="NCBI Taxonomy" id="287487"/>
    <lineage>
        <taxon>Bacteria</taxon>
        <taxon>Pseudomonadati</taxon>
        <taxon>Pseudomonadota</taxon>
        <taxon>Gammaproteobacteria</taxon>
        <taxon>Cellvibrionales</taxon>
        <taxon>Halieaceae</taxon>
        <taxon>Haliea</taxon>
    </lineage>
</organism>
<accession>A0A3C1KQW9</accession>
<dbReference type="PANTHER" id="PTHR37528:SF1">
    <property type="entry name" value="UPF0149 PROTEIN YGFB"/>
    <property type="match status" value="1"/>
</dbReference>
<dbReference type="SUPFAM" id="SSF101327">
    <property type="entry name" value="YgfB-like"/>
    <property type="match status" value="1"/>
</dbReference>
<protein>
    <recommendedName>
        <fullName evidence="4">YecA family protein</fullName>
    </recommendedName>
</protein>
<evidence type="ECO:0000256" key="1">
    <source>
        <dbReference type="ARBA" id="ARBA00038308"/>
    </source>
</evidence>
<dbReference type="STRING" id="1121937.GCA_000423125_02482"/>